<dbReference type="GO" id="GO:0047893">
    <property type="term" value="F:flavonol 3-O-glucosyltransferase activity"/>
    <property type="evidence" value="ECO:0007669"/>
    <property type="project" value="UniProtKB-EC"/>
</dbReference>
<dbReference type="Gramene" id="PRQ52243">
    <property type="protein sequence ID" value="PRQ52243"/>
    <property type="gene ID" value="RchiOBHm_Chr2g0153351"/>
</dbReference>
<dbReference type="EC" id="2.4.1.91" evidence="1"/>
<keyword evidence="1" id="KW-0808">Transferase</keyword>
<keyword evidence="1" id="KW-0328">Glycosyltransferase</keyword>
<gene>
    <name evidence="1" type="ORF">RchiOBHm_Chr2g0153351</name>
</gene>
<proteinExistence type="predicted"/>
<reference evidence="1 2" key="1">
    <citation type="journal article" date="2018" name="Nat. Genet.">
        <title>The Rosa genome provides new insights in the design of modern roses.</title>
        <authorList>
            <person name="Bendahmane M."/>
        </authorList>
    </citation>
    <scope>NUCLEOTIDE SEQUENCE [LARGE SCALE GENOMIC DNA]</scope>
    <source>
        <strain evidence="2">cv. Old Blush</strain>
    </source>
</reference>
<name>A0A2P6S0Q6_ROSCH</name>
<evidence type="ECO:0000313" key="1">
    <source>
        <dbReference type="EMBL" id="PRQ52243.1"/>
    </source>
</evidence>
<dbReference type="AlphaFoldDB" id="A0A2P6S0Q6"/>
<dbReference type="Gene3D" id="3.40.50.2000">
    <property type="entry name" value="Glycogen Phosphorylase B"/>
    <property type="match status" value="1"/>
</dbReference>
<dbReference type="EMBL" id="PDCK01000040">
    <property type="protein sequence ID" value="PRQ52243.1"/>
    <property type="molecule type" value="Genomic_DNA"/>
</dbReference>
<accession>A0A2P6S0Q6</accession>
<evidence type="ECO:0000313" key="2">
    <source>
        <dbReference type="Proteomes" id="UP000238479"/>
    </source>
</evidence>
<sequence length="95" mass="10591">MIDVANKFGLPSYVFYTSRAVDLRLVFHLQALRDEENKDLIGAYLCYVFRSKLGKEGLKKERATFSPRHGVTMICGSSFGRLSSCGSTSFGSLFP</sequence>
<protein>
    <submittedName>
        <fullName evidence="1">Putative flavonol 3-O-glucosyltransferase</fullName>
        <ecNumber evidence="1">2.4.1.91</ecNumber>
    </submittedName>
</protein>
<dbReference type="Proteomes" id="UP000238479">
    <property type="component" value="Chromosome 2"/>
</dbReference>
<comment type="caution">
    <text evidence="1">The sequence shown here is derived from an EMBL/GenBank/DDBJ whole genome shotgun (WGS) entry which is preliminary data.</text>
</comment>
<keyword evidence="2" id="KW-1185">Reference proteome</keyword>
<organism evidence="1 2">
    <name type="scientific">Rosa chinensis</name>
    <name type="common">China rose</name>
    <dbReference type="NCBI Taxonomy" id="74649"/>
    <lineage>
        <taxon>Eukaryota</taxon>
        <taxon>Viridiplantae</taxon>
        <taxon>Streptophyta</taxon>
        <taxon>Embryophyta</taxon>
        <taxon>Tracheophyta</taxon>
        <taxon>Spermatophyta</taxon>
        <taxon>Magnoliopsida</taxon>
        <taxon>eudicotyledons</taxon>
        <taxon>Gunneridae</taxon>
        <taxon>Pentapetalae</taxon>
        <taxon>rosids</taxon>
        <taxon>fabids</taxon>
        <taxon>Rosales</taxon>
        <taxon>Rosaceae</taxon>
        <taxon>Rosoideae</taxon>
        <taxon>Rosoideae incertae sedis</taxon>
        <taxon>Rosa</taxon>
    </lineage>
</organism>